<keyword evidence="4" id="KW-1185">Reference proteome</keyword>
<evidence type="ECO:0000313" key="3">
    <source>
        <dbReference type="EMBL" id="NGO76056.1"/>
    </source>
</evidence>
<sequence length="195" mass="21097">MSEQNGTHAEAGYRTVYETQSSSAVPLKEIEARFTEALAAPRAEVFGRIQRAARALPDSRVVRVIPGFGVHETAPVQVVVLTLKEGVRQALVDTFANEAFWAGVESALEECVTGLGSQEGAAHLRFLDSGPDSTAYTCDLLFALQDEETQGALYAVSFCVRIEVALPKERVLALTLEDTARFAVRLDAVSVRQAV</sequence>
<dbReference type="GO" id="GO:0005576">
    <property type="term" value="C:extracellular region"/>
    <property type="evidence" value="ECO:0007669"/>
    <property type="project" value="InterPro"/>
</dbReference>
<organism evidence="3 4">
    <name type="scientific">Streptomyces mesophilus</name>
    <dbReference type="NCBI Taxonomy" id="1775132"/>
    <lineage>
        <taxon>Bacteria</taxon>
        <taxon>Bacillati</taxon>
        <taxon>Actinomycetota</taxon>
        <taxon>Actinomycetes</taxon>
        <taxon>Kitasatosporales</taxon>
        <taxon>Streptomycetaceae</taxon>
        <taxon>Streptomyces</taxon>
    </lineage>
</organism>
<proteinExistence type="inferred from homology"/>
<dbReference type="InterPro" id="IPR035918">
    <property type="entry name" value="CytB_endotoxin-like_sf"/>
</dbReference>
<evidence type="ECO:0000256" key="2">
    <source>
        <dbReference type="ARBA" id="ARBA00022969"/>
    </source>
</evidence>
<reference evidence="3 4" key="1">
    <citation type="submission" date="2020-02" db="EMBL/GenBank/DDBJ databases">
        <title>Whole-genome analyses of novel actinobacteria.</title>
        <authorList>
            <person name="Sahin N."/>
            <person name="Tokatli A."/>
        </authorList>
    </citation>
    <scope>NUCLEOTIDE SEQUENCE [LARGE SCALE GENOMIC DNA]</scope>
    <source>
        <strain evidence="3 4">YC504</strain>
    </source>
</reference>
<comment type="similarity">
    <text evidence="1">Belongs to the cyt1/cyt2 endotoxin family.</text>
</comment>
<dbReference type="Pfam" id="PF01338">
    <property type="entry name" value="Bac_thur_toxin"/>
    <property type="match status" value="1"/>
</dbReference>
<accession>A0A6G4XER4</accession>
<dbReference type="AlphaFoldDB" id="A0A6G4XER4"/>
<evidence type="ECO:0000313" key="4">
    <source>
        <dbReference type="Proteomes" id="UP000481109"/>
    </source>
</evidence>
<dbReference type="GO" id="GO:0030435">
    <property type="term" value="P:sporulation resulting in formation of a cellular spore"/>
    <property type="evidence" value="ECO:0007669"/>
    <property type="project" value="UniProtKB-KW"/>
</dbReference>
<gene>
    <name evidence="3" type="ORF">G6045_10280</name>
</gene>
<name>A0A6G4XER4_9ACTN</name>
<dbReference type="Gene3D" id="3.40.198.10">
    <property type="entry name" value="Delta-endotoxin CytB-like"/>
    <property type="match status" value="1"/>
</dbReference>
<dbReference type="InterPro" id="IPR001615">
    <property type="entry name" value="Endotoxin_CytB"/>
</dbReference>
<evidence type="ECO:0000256" key="1">
    <source>
        <dbReference type="ARBA" id="ARBA00009676"/>
    </source>
</evidence>
<comment type="caution">
    <text evidence="3">The sequence shown here is derived from an EMBL/GenBank/DDBJ whole genome shotgun (WGS) entry which is preliminary data.</text>
</comment>
<protein>
    <submittedName>
        <fullName evidence="3">Type-2Aa cytolytic delta-endotoxin</fullName>
    </submittedName>
</protein>
<dbReference type="Proteomes" id="UP000481109">
    <property type="component" value="Unassembled WGS sequence"/>
</dbReference>
<dbReference type="EMBL" id="JAAKZW010000026">
    <property type="protein sequence ID" value="NGO76056.1"/>
    <property type="molecule type" value="Genomic_DNA"/>
</dbReference>
<keyword evidence="2" id="KW-0749">Sporulation</keyword>
<dbReference type="SUPFAM" id="SSF55676">
    <property type="entry name" value="CytB endotoxin-like"/>
    <property type="match status" value="1"/>
</dbReference>
<dbReference type="RefSeq" id="WP_165331560.1">
    <property type="nucleotide sequence ID" value="NZ_JAAKZW010000026.1"/>
</dbReference>